<dbReference type="Proteomes" id="UP000189933">
    <property type="component" value="Unassembled WGS sequence"/>
</dbReference>
<evidence type="ECO:0000256" key="1">
    <source>
        <dbReference type="SAM" id="Phobius"/>
    </source>
</evidence>
<feature type="transmembrane region" description="Helical" evidence="1">
    <location>
        <begin position="272"/>
        <end position="294"/>
    </location>
</feature>
<feature type="transmembrane region" description="Helical" evidence="1">
    <location>
        <begin position="214"/>
        <end position="237"/>
    </location>
</feature>
<evidence type="ECO:0000313" key="4">
    <source>
        <dbReference type="Proteomes" id="UP000189933"/>
    </source>
</evidence>
<feature type="transmembrane region" description="Helical" evidence="1">
    <location>
        <begin position="163"/>
        <end position="181"/>
    </location>
</feature>
<keyword evidence="2" id="KW-0732">Signal</keyword>
<feature type="signal peptide" evidence="2">
    <location>
        <begin position="1"/>
        <end position="30"/>
    </location>
</feature>
<dbReference type="EMBL" id="FUXM01000003">
    <property type="protein sequence ID" value="SJZ60968.1"/>
    <property type="molecule type" value="Genomic_DNA"/>
</dbReference>
<accession>A0A1T4M2H2</accession>
<keyword evidence="1" id="KW-1133">Transmembrane helix</keyword>
<feature type="chain" id="PRO_5010554605" evidence="2">
    <location>
        <begin position="31"/>
        <end position="342"/>
    </location>
</feature>
<organism evidence="3 4">
    <name type="scientific">Carboxydocella sporoproducens DSM 16521</name>
    <dbReference type="NCBI Taxonomy" id="1121270"/>
    <lineage>
        <taxon>Bacteria</taxon>
        <taxon>Bacillati</taxon>
        <taxon>Bacillota</taxon>
        <taxon>Clostridia</taxon>
        <taxon>Eubacteriales</taxon>
        <taxon>Clostridiales Family XVI. Incertae Sedis</taxon>
        <taxon>Carboxydocella</taxon>
    </lineage>
</organism>
<protein>
    <submittedName>
        <fullName evidence="3">TrbL/VirB6 plasmid conjugal transfer protein</fullName>
    </submittedName>
</protein>
<keyword evidence="4" id="KW-1185">Reference proteome</keyword>
<dbReference type="AlphaFoldDB" id="A0A1T4M2H2"/>
<reference evidence="4" key="1">
    <citation type="submission" date="2017-02" db="EMBL/GenBank/DDBJ databases">
        <authorList>
            <person name="Varghese N."/>
            <person name="Submissions S."/>
        </authorList>
    </citation>
    <scope>NUCLEOTIDE SEQUENCE [LARGE SCALE GENOMIC DNA]</scope>
    <source>
        <strain evidence="4">DSM 16521</strain>
    </source>
</reference>
<keyword evidence="1" id="KW-0472">Membrane</keyword>
<sequence length="342" mass="37664">MGQMRRKWKLLFTGLCFIFILLSIASKSQANPAAGGLAKVISAAAPVVGEAVTGAVIDQIISKISSDQGLTPQEATLLTSYILSAILLEANHQIVAFIQSYLSYQQYVFSDNGWLQQWWTSYLLIVNLLAVFVLTLYGAGLLWQAGLQVMAAKRSLKELIPRLLFGLLLANGIVALVEMVLRLNGALCQGLFNLNAVGGALQQLLPGLKVQEGVNINLVLLVLYAIGSTFAAVVIILRLAMINLLTLLAPVAALLWIWPQTQHFFWNWLKELLTWVFSQPLQLLILTAFGTVIFRSPQAISQTLLGITLFLFLAATPFWLRKLVASTIKDKDEVEHEQALHL</sequence>
<feature type="transmembrane region" description="Helical" evidence="1">
    <location>
        <begin position="122"/>
        <end position="143"/>
    </location>
</feature>
<keyword evidence="1" id="KW-0812">Transmembrane</keyword>
<gene>
    <name evidence="3" type="ORF">SAMN02745885_00386</name>
</gene>
<feature type="transmembrane region" description="Helical" evidence="1">
    <location>
        <begin position="244"/>
        <end position="260"/>
    </location>
</feature>
<proteinExistence type="predicted"/>
<evidence type="ECO:0000313" key="3">
    <source>
        <dbReference type="EMBL" id="SJZ60968.1"/>
    </source>
</evidence>
<name>A0A1T4M2H2_9FIRM</name>
<feature type="transmembrane region" description="Helical" evidence="1">
    <location>
        <begin position="303"/>
        <end position="320"/>
    </location>
</feature>
<evidence type="ECO:0000256" key="2">
    <source>
        <dbReference type="SAM" id="SignalP"/>
    </source>
</evidence>